<keyword evidence="1" id="KW-0813">Transport</keyword>
<reference evidence="5 6" key="1">
    <citation type="journal article" date="2016" name="Nat. Commun.">
        <title>Thousands of microbial genomes shed light on interconnected biogeochemical processes in an aquifer system.</title>
        <authorList>
            <person name="Anantharaman K."/>
            <person name="Brown C.T."/>
            <person name="Hug L.A."/>
            <person name="Sharon I."/>
            <person name="Castelle C.J."/>
            <person name="Probst A.J."/>
            <person name="Thomas B.C."/>
            <person name="Singh A."/>
            <person name="Wilkins M.J."/>
            <person name="Karaoz U."/>
            <person name="Brodie E.L."/>
            <person name="Williams K.H."/>
            <person name="Hubbard S.S."/>
            <person name="Banfield J.F."/>
        </authorList>
    </citation>
    <scope>NUCLEOTIDE SEQUENCE [LARGE SCALE GENOMIC DNA]</scope>
</reference>
<dbReference type="GO" id="GO:0016887">
    <property type="term" value="F:ATP hydrolysis activity"/>
    <property type="evidence" value="ECO:0007669"/>
    <property type="project" value="InterPro"/>
</dbReference>
<keyword evidence="3" id="KW-0067">ATP-binding</keyword>
<dbReference type="InterPro" id="IPR003593">
    <property type="entry name" value="AAA+_ATPase"/>
</dbReference>
<dbReference type="InterPro" id="IPR027417">
    <property type="entry name" value="P-loop_NTPase"/>
</dbReference>
<dbReference type="PANTHER" id="PTHR42939">
    <property type="entry name" value="ABC TRANSPORTER ATP-BINDING PROTEIN ALBC-RELATED"/>
    <property type="match status" value="1"/>
</dbReference>
<evidence type="ECO:0000256" key="1">
    <source>
        <dbReference type="ARBA" id="ARBA00022448"/>
    </source>
</evidence>
<comment type="caution">
    <text evidence="5">The sequence shown here is derived from an EMBL/GenBank/DDBJ whole genome shotgun (WGS) entry which is preliminary data.</text>
</comment>
<evidence type="ECO:0000256" key="2">
    <source>
        <dbReference type="ARBA" id="ARBA00022741"/>
    </source>
</evidence>
<dbReference type="InterPro" id="IPR051782">
    <property type="entry name" value="ABC_Transporter_VariousFunc"/>
</dbReference>
<evidence type="ECO:0000313" key="5">
    <source>
        <dbReference type="EMBL" id="OGZ19212.1"/>
    </source>
</evidence>
<dbReference type="PROSITE" id="PS50893">
    <property type="entry name" value="ABC_TRANSPORTER_2"/>
    <property type="match status" value="1"/>
</dbReference>
<proteinExistence type="predicted"/>
<dbReference type="PANTHER" id="PTHR42939:SF1">
    <property type="entry name" value="ABC TRANSPORTER ATP-BINDING PROTEIN ALBC-RELATED"/>
    <property type="match status" value="1"/>
</dbReference>
<evidence type="ECO:0000313" key="6">
    <source>
        <dbReference type="Proteomes" id="UP000178106"/>
    </source>
</evidence>
<dbReference type="Gene3D" id="3.40.50.300">
    <property type="entry name" value="P-loop containing nucleotide triphosphate hydrolases"/>
    <property type="match status" value="1"/>
</dbReference>
<keyword evidence="2" id="KW-0547">Nucleotide-binding</keyword>
<feature type="domain" description="ABC transporter" evidence="4">
    <location>
        <begin position="2"/>
        <end position="232"/>
    </location>
</feature>
<accession>A0A1G2E0L5</accession>
<evidence type="ECO:0000259" key="4">
    <source>
        <dbReference type="PROSITE" id="PS50893"/>
    </source>
</evidence>
<dbReference type="InterPro" id="IPR003439">
    <property type="entry name" value="ABC_transporter-like_ATP-bd"/>
</dbReference>
<dbReference type="AlphaFoldDB" id="A0A1G2E0L5"/>
<evidence type="ECO:0000256" key="3">
    <source>
        <dbReference type="ARBA" id="ARBA00022840"/>
    </source>
</evidence>
<dbReference type="SUPFAM" id="SSF52540">
    <property type="entry name" value="P-loop containing nucleoside triphosphate hydrolases"/>
    <property type="match status" value="1"/>
</dbReference>
<dbReference type="Proteomes" id="UP000178106">
    <property type="component" value="Unassembled WGS sequence"/>
</dbReference>
<name>A0A1G2E0L5_9BACT</name>
<sequence length="240" mass="25979">MLKVEQLTKKFGDSVAVDAVNFTIGSGEVFSLIGPNSSGKTTIIKTIAGLLRPNKGQVIIGGYDIATQPLLAKSLIGYIPDEPSLWSGITGEEFLHFVGALYGMDVKARTKKIAELLPIFHLEDIQKDYFENYSRGNKQKFSILAALLHEPKLLLVDEPIVGLDPESAGTARALFAEFARNGGSVLLVTHTLPVAEVISTKIGVLKNGSLLCSGTLEELRIEARLKEHSTLEDIYAVLTS</sequence>
<dbReference type="SMART" id="SM00382">
    <property type="entry name" value="AAA"/>
    <property type="match status" value="1"/>
</dbReference>
<gene>
    <name evidence="5" type="ORF">A2494_01565</name>
</gene>
<dbReference type="EMBL" id="MHLU01000063">
    <property type="protein sequence ID" value="OGZ19212.1"/>
    <property type="molecule type" value="Genomic_DNA"/>
</dbReference>
<dbReference type="CDD" id="cd03230">
    <property type="entry name" value="ABC_DR_subfamily_A"/>
    <property type="match status" value="1"/>
</dbReference>
<protein>
    <recommendedName>
        <fullName evidence="4">ABC transporter domain-containing protein</fullName>
    </recommendedName>
</protein>
<dbReference type="Pfam" id="PF00005">
    <property type="entry name" value="ABC_tran"/>
    <property type="match status" value="1"/>
</dbReference>
<dbReference type="GO" id="GO:0005524">
    <property type="term" value="F:ATP binding"/>
    <property type="evidence" value="ECO:0007669"/>
    <property type="project" value="UniProtKB-KW"/>
</dbReference>
<organism evidence="5 6">
    <name type="scientific">Candidatus Lloydbacteria bacterium RIFOXYC12_FULL_46_25</name>
    <dbReference type="NCBI Taxonomy" id="1798670"/>
    <lineage>
        <taxon>Bacteria</taxon>
        <taxon>Candidatus Lloydiibacteriota</taxon>
    </lineage>
</organism>